<sequence>MEAKAICSDRTDMGMDDTTSPTFISTDSQPGAALQLASVSPSRKIFDDQFFMDNFFLTKKAIQGRNAFAVWACKFATTKRDNPEVERAHEEI</sequence>
<feature type="region of interest" description="Disordered" evidence="1">
    <location>
        <begin position="1"/>
        <end position="27"/>
    </location>
</feature>
<evidence type="ECO:0000256" key="1">
    <source>
        <dbReference type="SAM" id="MobiDB-lite"/>
    </source>
</evidence>
<gene>
    <name evidence="2" type="ORF">NPIL_851</name>
</gene>
<organism evidence="2 3">
    <name type="scientific">Nephila pilipes</name>
    <name type="common">Giant wood spider</name>
    <name type="synonym">Nephila maculata</name>
    <dbReference type="NCBI Taxonomy" id="299642"/>
    <lineage>
        <taxon>Eukaryota</taxon>
        <taxon>Metazoa</taxon>
        <taxon>Ecdysozoa</taxon>
        <taxon>Arthropoda</taxon>
        <taxon>Chelicerata</taxon>
        <taxon>Arachnida</taxon>
        <taxon>Araneae</taxon>
        <taxon>Araneomorphae</taxon>
        <taxon>Entelegynae</taxon>
        <taxon>Araneoidea</taxon>
        <taxon>Nephilidae</taxon>
        <taxon>Nephila</taxon>
    </lineage>
</organism>
<keyword evidence="3" id="KW-1185">Reference proteome</keyword>
<evidence type="ECO:0000313" key="3">
    <source>
        <dbReference type="Proteomes" id="UP000887013"/>
    </source>
</evidence>
<dbReference type="Proteomes" id="UP000887013">
    <property type="component" value="Unassembled WGS sequence"/>
</dbReference>
<feature type="compositionally biased region" description="Polar residues" evidence="1">
    <location>
        <begin position="17"/>
        <end position="27"/>
    </location>
</feature>
<protein>
    <submittedName>
        <fullName evidence="2">Uncharacterized protein</fullName>
    </submittedName>
</protein>
<dbReference type="AlphaFoldDB" id="A0A8X6M7Y8"/>
<proteinExistence type="predicted"/>
<evidence type="ECO:0000313" key="2">
    <source>
        <dbReference type="EMBL" id="GFS30355.1"/>
    </source>
</evidence>
<comment type="caution">
    <text evidence="2">The sequence shown here is derived from an EMBL/GenBank/DDBJ whole genome shotgun (WGS) entry which is preliminary data.</text>
</comment>
<reference evidence="2" key="1">
    <citation type="submission" date="2020-08" db="EMBL/GenBank/DDBJ databases">
        <title>Multicomponent nature underlies the extraordinary mechanical properties of spider dragline silk.</title>
        <authorList>
            <person name="Kono N."/>
            <person name="Nakamura H."/>
            <person name="Mori M."/>
            <person name="Yoshida Y."/>
            <person name="Ohtoshi R."/>
            <person name="Malay A.D."/>
            <person name="Moran D.A.P."/>
            <person name="Tomita M."/>
            <person name="Numata K."/>
            <person name="Arakawa K."/>
        </authorList>
    </citation>
    <scope>NUCLEOTIDE SEQUENCE</scope>
</reference>
<accession>A0A8X6M7Y8</accession>
<name>A0A8X6M7Y8_NEPPI</name>
<dbReference type="EMBL" id="BMAW01041703">
    <property type="protein sequence ID" value="GFS30355.1"/>
    <property type="molecule type" value="Genomic_DNA"/>
</dbReference>
<feature type="compositionally biased region" description="Basic and acidic residues" evidence="1">
    <location>
        <begin position="1"/>
        <end position="13"/>
    </location>
</feature>